<dbReference type="RefSeq" id="WP_065611619.1">
    <property type="nucleotide sequence ID" value="NZ_CAWMPN010000013.1"/>
</dbReference>
<name>A0A1B9NWX2_ALILO</name>
<evidence type="ECO:0000313" key="2">
    <source>
        <dbReference type="Proteomes" id="UP000093523"/>
    </source>
</evidence>
<comment type="caution">
    <text evidence="1">The sequence shown here is derived from an EMBL/GenBank/DDBJ whole genome shotgun (WGS) entry which is preliminary data.</text>
</comment>
<accession>A0A1B9NWX2</accession>
<protein>
    <submittedName>
        <fullName evidence="1">MSHA biogenesis protein MshN</fullName>
    </submittedName>
</protein>
<reference evidence="1 2" key="1">
    <citation type="submission" date="2016-06" db="EMBL/GenBank/DDBJ databases">
        <authorList>
            <person name="Kjaerup R.B."/>
            <person name="Dalgaard T.S."/>
            <person name="Juul-Madsen H.R."/>
        </authorList>
    </citation>
    <scope>NUCLEOTIDE SEQUENCE [LARGE SCALE GENOMIC DNA]</scope>
    <source>
        <strain evidence="1 2">1S159</strain>
    </source>
</reference>
<dbReference type="Proteomes" id="UP000093523">
    <property type="component" value="Unassembled WGS sequence"/>
</dbReference>
<dbReference type="EMBL" id="MAJU01000013">
    <property type="protein sequence ID" value="OCH20212.1"/>
    <property type="molecule type" value="Genomic_DNA"/>
</dbReference>
<sequence>MSVTNKALLNITKAKSDVENTSTISPAIVPNMESRFKAPFFFAIGLLSSISVLGWATLNNEPTPVTTPIANDAAVVELASNSPTKNSTPESVSSIYLSESRHKTEKQAAKITTPVPTAIIKTASTAEKPTVKNENTVPVISTKQNVKPESDAFYVEEVELLPSELAEKSRSAARKSLDESDFKQAILEYYTVLKYQPRDDDSRKKLAALLYGKHQVKEAAAVLQQGIKLDNDSVTLRLALASLLQREEQLEAALSVVEYIPLEASIDYLATRGGLAQQLKFIDLAKESYQMLVNKDPDNGRWWLGLAIVYEREAEIDKAYDTYQSALIKPGLSRSSQVFVRDRIKLLETMKEVNNAS</sequence>
<evidence type="ECO:0000313" key="1">
    <source>
        <dbReference type="EMBL" id="OCH20212.1"/>
    </source>
</evidence>
<dbReference type="STRING" id="688.A6E04_00565"/>
<dbReference type="OrthoDB" id="5406098at2"/>
<dbReference type="InterPro" id="IPR011990">
    <property type="entry name" value="TPR-like_helical_dom_sf"/>
</dbReference>
<dbReference type="Gene3D" id="1.25.40.10">
    <property type="entry name" value="Tetratricopeptide repeat domain"/>
    <property type="match status" value="2"/>
</dbReference>
<gene>
    <name evidence="1" type="ORF">A6E04_00565</name>
</gene>
<dbReference type="AlphaFoldDB" id="A0A1B9NWX2"/>
<proteinExistence type="predicted"/>
<dbReference type="SUPFAM" id="SSF48452">
    <property type="entry name" value="TPR-like"/>
    <property type="match status" value="1"/>
</dbReference>
<organism evidence="1 2">
    <name type="scientific">Aliivibrio logei</name>
    <name type="common">Vibrio logei</name>
    <dbReference type="NCBI Taxonomy" id="688"/>
    <lineage>
        <taxon>Bacteria</taxon>
        <taxon>Pseudomonadati</taxon>
        <taxon>Pseudomonadota</taxon>
        <taxon>Gammaproteobacteria</taxon>
        <taxon>Vibrionales</taxon>
        <taxon>Vibrionaceae</taxon>
        <taxon>Aliivibrio</taxon>
    </lineage>
</organism>